<reference evidence="1" key="1">
    <citation type="journal article" date="2023" name="Mol. Phylogenet. Evol.">
        <title>Genome-scale phylogeny and comparative genomics of the fungal order Sordariales.</title>
        <authorList>
            <person name="Hensen N."/>
            <person name="Bonometti L."/>
            <person name="Westerberg I."/>
            <person name="Brannstrom I.O."/>
            <person name="Guillou S."/>
            <person name="Cros-Aarteil S."/>
            <person name="Calhoun S."/>
            <person name="Haridas S."/>
            <person name="Kuo A."/>
            <person name="Mondo S."/>
            <person name="Pangilinan J."/>
            <person name="Riley R."/>
            <person name="LaButti K."/>
            <person name="Andreopoulos B."/>
            <person name="Lipzen A."/>
            <person name="Chen C."/>
            <person name="Yan M."/>
            <person name="Daum C."/>
            <person name="Ng V."/>
            <person name="Clum A."/>
            <person name="Steindorff A."/>
            <person name="Ohm R.A."/>
            <person name="Martin F."/>
            <person name="Silar P."/>
            <person name="Natvig D.O."/>
            <person name="Lalanne C."/>
            <person name="Gautier V."/>
            <person name="Ament-Velasquez S.L."/>
            <person name="Kruys A."/>
            <person name="Hutchinson M.I."/>
            <person name="Powell A.J."/>
            <person name="Barry K."/>
            <person name="Miller A.N."/>
            <person name="Grigoriev I.V."/>
            <person name="Debuchy R."/>
            <person name="Gladieux P."/>
            <person name="Hiltunen Thoren M."/>
            <person name="Johannesson H."/>
        </authorList>
    </citation>
    <scope>NUCLEOTIDE SEQUENCE</scope>
    <source>
        <strain evidence="1">CBS 232.78</strain>
    </source>
</reference>
<name>A0AAE0K1V6_9PEZI</name>
<protein>
    <recommendedName>
        <fullName evidence="3">Methyltransferase</fullName>
    </recommendedName>
</protein>
<dbReference type="Gene3D" id="3.40.50.150">
    <property type="entry name" value="Vaccinia Virus protein VP39"/>
    <property type="match status" value="1"/>
</dbReference>
<proteinExistence type="predicted"/>
<dbReference type="EMBL" id="JAULSW010000010">
    <property type="protein sequence ID" value="KAK3368528.1"/>
    <property type="molecule type" value="Genomic_DNA"/>
</dbReference>
<evidence type="ECO:0008006" key="3">
    <source>
        <dbReference type="Google" id="ProtNLM"/>
    </source>
</evidence>
<dbReference type="Proteomes" id="UP001285441">
    <property type="component" value="Unassembled WGS sequence"/>
</dbReference>
<keyword evidence="2" id="KW-1185">Reference proteome</keyword>
<dbReference type="CDD" id="cd02440">
    <property type="entry name" value="AdoMet_MTases"/>
    <property type="match status" value="1"/>
</dbReference>
<dbReference type="AlphaFoldDB" id="A0AAE0K1V6"/>
<organism evidence="1 2">
    <name type="scientific">Podospora didyma</name>
    <dbReference type="NCBI Taxonomy" id="330526"/>
    <lineage>
        <taxon>Eukaryota</taxon>
        <taxon>Fungi</taxon>
        <taxon>Dikarya</taxon>
        <taxon>Ascomycota</taxon>
        <taxon>Pezizomycotina</taxon>
        <taxon>Sordariomycetes</taxon>
        <taxon>Sordariomycetidae</taxon>
        <taxon>Sordariales</taxon>
        <taxon>Podosporaceae</taxon>
        <taxon>Podospora</taxon>
    </lineage>
</organism>
<evidence type="ECO:0000313" key="1">
    <source>
        <dbReference type="EMBL" id="KAK3368528.1"/>
    </source>
</evidence>
<dbReference type="InterPro" id="IPR029063">
    <property type="entry name" value="SAM-dependent_MTases_sf"/>
</dbReference>
<dbReference type="SUPFAM" id="SSF53335">
    <property type="entry name" value="S-adenosyl-L-methionine-dependent methyltransferases"/>
    <property type="match status" value="1"/>
</dbReference>
<comment type="caution">
    <text evidence="1">The sequence shown here is derived from an EMBL/GenBank/DDBJ whole genome shotgun (WGS) entry which is preliminary data.</text>
</comment>
<reference evidence="1" key="2">
    <citation type="submission" date="2023-06" db="EMBL/GenBank/DDBJ databases">
        <authorList>
            <consortium name="Lawrence Berkeley National Laboratory"/>
            <person name="Haridas S."/>
            <person name="Hensen N."/>
            <person name="Bonometti L."/>
            <person name="Westerberg I."/>
            <person name="Brannstrom I.O."/>
            <person name="Guillou S."/>
            <person name="Cros-Aarteil S."/>
            <person name="Calhoun S."/>
            <person name="Kuo A."/>
            <person name="Mondo S."/>
            <person name="Pangilinan J."/>
            <person name="Riley R."/>
            <person name="LaButti K."/>
            <person name="Andreopoulos B."/>
            <person name="Lipzen A."/>
            <person name="Chen C."/>
            <person name="Yanf M."/>
            <person name="Daum C."/>
            <person name="Ng V."/>
            <person name="Clum A."/>
            <person name="Steindorff A."/>
            <person name="Ohm R."/>
            <person name="Martin F."/>
            <person name="Silar P."/>
            <person name="Natvig D."/>
            <person name="Lalanne C."/>
            <person name="Gautier V."/>
            <person name="Ament-velasquez S.L."/>
            <person name="Kruys A."/>
            <person name="Hutchinson M.I."/>
            <person name="Powell A.J."/>
            <person name="Barry K."/>
            <person name="Miller A.N."/>
            <person name="Grigoriev I.V."/>
            <person name="Debuchy R."/>
            <person name="Gladieux P."/>
            <person name="Thoren M.H."/>
            <person name="Johannesson H."/>
        </authorList>
    </citation>
    <scope>NUCLEOTIDE SEQUENCE</scope>
    <source>
        <strain evidence="1">CBS 232.78</strain>
    </source>
</reference>
<evidence type="ECO:0000313" key="2">
    <source>
        <dbReference type="Proteomes" id="UP001285441"/>
    </source>
</evidence>
<sequence>MAPNWGAYWYNALTLRIYDAWVLGFNMGTVWGCRTAEVLLPLFCNNFSRRHLDIGVATGYFPSAALSHLQSISSSTPFISSDSDRTPPQEITLMDLNTSSLKTAKGRIEADHPWRRRQAVRIDLVQGDVLGPIPEALPDGKKFDSISMFNLLHCIPGPPERKTAAFGLAAQILAEDGILFGNTVLGWRYMGWWNPLAWLTMIAFNLVGAFGNWEDSVEVFEAGLRREFEEVETEVVGQMLLFRARRPRRDRQH</sequence>
<gene>
    <name evidence="1" type="ORF">B0H63DRAFT_488635</name>
</gene>
<accession>A0AAE0K1V6</accession>